<protein>
    <submittedName>
        <fullName evidence="12">Uncharacterized protein</fullName>
    </submittedName>
</protein>
<feature type="compositionally biased region" description="Basic and acidic residues" evidence="9">
    <location>
        <begin position="766"/>
        <end position="796"/>
    </location>
</feature>
<evidence type="ECO:0000256" key="8">
    <source>
        <dbReference type="SAM" id="Coils"/>
    </source>
</evidence>
<evidence type="ECO:0000259" key="11">
    <source>
        <dbReference type="Pfam" id="PF22600"/>
    </source>
</evidence>
<keyword evidence="5" id="KW-0808">Transferase</keyword>
<dbReference type="GO" id="GO:0031123">
    <property type="term" value="P:RNA 3'-end processing"/>
    <property type="evidence" value="ECO:0007669"/>
    <property type="project" value="TreeGrafter"/>
</dbReference>
<dbReference type="InterPro" id="IPR054708">
    <property type="entry name" value="MTPAP-like_central"/>
</dbReference>
<comment type="cofactor">
    <cofactor evidence="2">
        <name>Mg(2+)</name>
        <dbReference type="ChEBI" id="CHEBI:18420"/>
    </cofactor>
</comment>
<evidence type="ECO:0000256" key="7">
    <source>
        <dbReference type="ARBA" id="ARBA00022842"/>
    </source>
</evidence>
<feature type="region of interest" description="Disordered" evidence="9">
    <location>
        <begin position="635"/>
        <end position="926"/>
    </location>
</feature>
<dbReference type="AlphaFoldDB" id="A0A6G0XE84"/>
<feature type="domain" description="PAP-associated" evidence="10">
    <location>
        <begin position="545"/>
        <end position="598"/>
    </location>
</feature>
<dbReference type="CDD" id="cd05402">
    <property type="entry name" value="NT_PAP_TUTase"/>
    <property type="match status" value="1"/>
</dbReference>
<keyword evidence="8" id="KW-0175">Coiled coil</keyword>
<comment type="caution">
    <text evidence="12">The sequence shown here is derived from an EMBL/GenBank/DDBJ whole genome shotgun (WGS) entry which is preliminary data.</text>
</comment>
<dbReference type="InterPro" id="IPR002058">
    <property type="entry name" value="PAP_assoc"/>
</dbReference>
<name>A0A6G0XE84_9STRA</name>
<keyword evidence="6" id="KW-0479">Metal-binding</keyword>
<dbReference type="InterPro" id="IPR043519">
    <property type="entry name" value="NT_sf"/>
</dbReference>
<feature type="compositionally biased region" description="Basic and acidic residues" evidence="9">
    <location>
        <begin position="857"/>
        <end position="881"/>
    </location>
</feature>
<feature type="domain" description="Poly(A) RNA polymerase mitochondrial-like central palm" evidence="11">
    <location>
        <begin position="382"/>
        <end position="450"/>
    </location>
</feature>
<gene>
    <name evidence="12" type="ORF">Ae201684_005879</name>
</gene>
<feature type="compositionally biased region" description="Polar residues" evidence="9">
    <location>
        <begin position="817"/>
        <end position="831"/>
    </location>
</feature>
<feature type="domain" description="Poly(A) RNA polymerase mitochondrial-like central palm" evidence="11">
    <location>
        <begin position="195"/>
        <end position="292"/>
    </location>
</feature>
<dbReference type="Gene3D" id="3.30.460.10">
    <property type="entry name" value="Beta Polymerase, domain 2"/>
    <property type="match status" value="2"/>
</dbReference>
<evidence type="ECO:0000313" key="12">
    <source>
        <dbReference type="EMBL" id="KAF0738322.1"/>
    </source>
</evidence>
<dbReference type="PANTHER" id="PTHR12271">
    <property type="entry name" value="POLY A POLYMERASE CID PAP -RELATED"/>
    <property type="match status" value="1"/>
</dbReference>
<dbReference type="PANTHER" id="PTHR12271:SF40">
    <property type="entry name" value="POLY(A) RNA POLYMERASE GLD2"/>
    <property type="match status" value="1"/>
</dbReference>
<comment type="cofactor">
    <cofactor evidence="1">
        <name>Mn(2+)</name>
        <dbReference type="ChEBI" id="CHEBI:29035"/>
    </cofactor>
</comment>
<reference evidence="12 13" key="1">
    <citation type="submission" date="2019-07" db="EMBL/GenBank/DDBJ databases">
        <title>Genomics analysis of Aphanomyces spp. identifies a new class of oomycete effector associated with host adaptation.</title>
        <authorList>
            <person name="Gaulin E."/>
        </authorList>
    </citation>
    <scope>NUCLEOTIDE SEQUENCE [LARGE SCALE GENOMIC DNA]</scope>
    <source>
        <strain evidence="12 13">ATCC 201684</strain>
    </source>
</reference>
<feature type="compositionally biased region" description="Basic residues" evidence="9">
    <location>
        <begin position="674"/>
        <end position="683"/>
    </location>
</feature>
<feature type="compositionally biased region" description="Basic and acidic residues" evidence="9">
    <location>
        <begin position="684"/>
        <end position="695"/>
    </location>
</feature>
<dbReference type="Pfam" id="PF22600">
    <property type="entry name" value="MTPAP-like_central"/>
    <property type="match status" value="2"/>
</dbReference>
<feature type="compositionally biased region" description="Basic and acidic residues" evidence="9">
    <location>
        <begin position="705"/>
        <end position="720"/>
    </location>
</feature>
<keyword evidence="13" id="KW-1185">Reference proteome</keyword>
<dbReference type="GO" id="GO:0005737">
    <property type="term" value="C:cytoplasm"/>
    <property type="evidence" value="ECO:0007669"/>
    <property type="project" value="UniProtKB-SubCell"/>
</dbReference>
<accession>A0A6G0XE84</accession>
<dbReference type="VEuPathDB" id="FungiDB:AeMF1_001172"/>
<evidence type="ECO:0000256" key="1">
    <source>
        <dbReference type="ARBA" id="ARBA00001936"/>
    </source>
</evidence>
<evidence type="ECO:0000256" key="5">
    <source>
        <dbReference type="ARBA" id="ARBA00022679"/>
    </source>
</evidence>
<dbReference type="Gene3D" id="1.10.1410.10">
    <property type="match status" value="1"/>
</dbReference>
<dbReference type="Proteomes" id="UP000481153">
    <property type="component" value="Unassembled WGS sequence"/>
</dbReference>
<proteinExistence type="predicted"/>
<evidence type="ECO:0000313" key="13">
    <source>
        <dbReference type="Proteomes" id="UP000481153"/>
    </source>
</evidence>
<dbReference type="GO" id="GO:0016779">
    <property type="term" value="F:nucleotidyltransferase activity"/>
    <property type="evidence" value="ECO:0007669"/>
    <property type="project" value="TreeGrafter"/>
</dbReference>
<organism evidence="12 13">
    <name type="scientific">Aphanomyces euteiches</name>
    <dbReference type="NCBI Taxonomy" id="100861"/>
    <lineage>
        <taxon>Eukaryota</taxon>
        <taxon>Sar</taxon>
        <taxon>Stramenopiles</taxon>
        <taxon>Oomycota</taxon>
        <taxon>Saprolegniomycetes</taxon>
        <taxon>Saprolegniales</taxon>
        <taxon>Verrucalvaceae</taxon>
        <taxon>Aphanomyces</taxon>
    </lineage>
</organism>
<keyword evidence="4" id="KW-0963">Cytoplasm</keyword>
<evidence type="ECO:0000256" key="3">
    <source>
        <dbReference type="ARBA" id="ARBA00004496"/>
    </source>
</evidence>
<evidence type="ECO:0000256" key="4">
    <source>
        <dbReference type="ARBA" id="ARBA00022490"/>
    </source>
</evidence>
<feature type="coiled-coil region" evidence="8">
    <location>
        <begin position="268"/>
        <end position="319"/>
    </location>
</feature>
<evidence type="ECO:0000256" key="2">
    <source>
        <dbReference type="ARBA" id="ARBA00001946"/>
    </source>
</evidence>
<comment type="subcellular location">
    <subcellularLocation>
        <location evidence="3">Cytoplasm</location>
    </subcellularLocation>
</comment>
<dbReference type="SUPFAM" id="SSF81631">
    <property type="entry name" value="PAP/OAS1 substrate-binding domain"/>
    <property type="match status" value="1"/>
</dbReference>
<dbReference type="Pfam" id="PF03828">
    <property type="entry name" value="PAP_assoc"/>
    <property type="match status" value="1"/>
</dbReference>
<feature type="compositionally biased region" description="Polar residues" evidence="9">
    <location>
        <begin position="721"/>
        <end position="731"/>
    </location>
</feature>
<evidence type="ECO:0000259" key="10">
    <source>
        <dbReference type="Pfam" id="PF03828"/>
    </source>
</evidence>
<dbReference type="SUPFAM" id="SSF81301">
    <property type="entry name" value="Nucleotidyltransferase"/>
    <property type="match status" value="1"/>
</dbReference>
<dbReference type="GO" id="GO:0046872">
    <property type="term" value="F:metal ion binding"/>
    <property type="evidence" value="ECO:0007669"/>
    <property type="project" value="UniProtKB-KW"/>
</dbReference>
<feature type="compositionally biased region" description="Polar residues" evidence="9">
    <location>
        <begin position="892"/>
        <end position="905"/>
    </location>
</feature>
<dbReference type="EMBL" id="VJMJ01000077">
    <property type="protein sequence ID" value="KAF0738322.1"/>
    <property type="molecule type" value="Genomic_DNA"/>
</dbReference>
<evidence type="ECO:0000256" key="9">
    <source>
        <dbReference type="SAM" id="MobiDB-lite"/>
    </source>
</evidence>
<evidence type="ECO:0000256" key="6">
    <source>
        <dbReference type="ARBA" id="ARBA00022723"/>
    </source>
</evidence>
<feature type="compositionally biased region" description="Basic residues" evidence="9">
    <location>
        <begin position="838"/>
        <end position="848"/>
    </location>
</feature>
<feature type="compositionally biased region" description="Basic residues" evidence="9">
    <location>
        <begin position="907"/>
        <end position="916"/>
    </location>
</feature>
<sequence length="926" mass="105017">MTETEKDYEIPPEHAWLLTDDLVFSRHILGRCCGVSDDVSPTSSDHIKFARKADTLTKTLKSTFNLPGQRRSSDADEGILRPLQDYVDLVLDLLKEGWNLKPTKLLEWTIGDVLDQILDILLTRVTFGNSNVLETFCQSLDELDAANPMKHSSDKLQKYSTHLKKFKEDLNTDHAKGFVQWKPIDDIQADHAAQLSEEISAYFEENRITKEDETRRKMIVRTLEQAIKKKKEWRHCDIRLYGSSLSTMGTKGCDMDLCLTWRNSEYNFKSNSATINEARRAREQAEQNCSERHRILVHIDQARQDLKKCEVSLNTLLEAKKALDPAQKLPSKKKAGIQRAEYFLSAQTVLLAYLEHLLNTLPESTYIDETDLRSASNHLKNLLDREKERVNKLYKLTAILQKAGCKIVNVIAGARVPIIKFLHIESGLECDICMENTLATKNTLLLRTYGSYDSRVSPLVLAIKKWAKARDVNDASQNTLSSYSYALLLIHFLQILGILPNLQDPQLLEELKVAPELLGGHDVTFCSDVNACRANVGHIDTTHLSIGHIFRLFFDYMVKFPWLTYVVSIRNQKRTKLDRWQESAKSWRMSIEDPFETNRDLGIVLTHLGQEKILKEFERAAEALAKGASYQDIIKSDEKKKSKGRQEKPKPKTSNEDKKNSGSEKTGNSEKSKSSRKNGSNRKHTADQSEVKEDVQTSSQSTTAELKHKEVSDSTHRERSFGSNKTKQPNSADEESYANRRTNTTNKSSKKQDRKTVPSNISQRSETSEKQKASDDSKLSHEVGDDHKRPSEEKRPPPAPLELKPTISDSKIENDRTTVNSGDHLEISTTEEPLLASKSRKTKGKKPTKGSSKQFGKNHDVDGEHATHLHVEKNAHDHGDIAKQNGDLADVTASNHQYSSRQAQQPKKFKYRPRKQGKAEAPIETT</sequence>
<feature type="compositionally biased region" description="Basic and acidic residues" evidence="9">
    <location>
        <begin position="635"/>
        <end position="673"/>
    </location>
</feature>
<keyword evidence="7" id="KW-0460">Magnesium</keyword>